<evidence type="ECO:0000256" key="4">
    <source>
        <dbReference type="ARBA" id="ARBA00010480"/>
    </source>
</evidence>
<evidence type="ECO:0000256" key="7">
    <source>
        <dbReference type="ARBA" id="ARBA00022695"/>
    </source>
</evidence>
<dbReference type="FunFam" id="3.90.550.10:FF:000023">
    <property type="entry name" value="Glucose-1-phosphate thymidylyltransferase"/>
    <property type="match status" value="1"/>
</dbReference>
<protein>
    <recommendedName>
        <fullName evidence="5 11">Glucose-1-phosphate thymidylyltransferase</fullName>
        <ecNumber evidence="5 11">2.7.7.24</ecNumber>
    </recommendedName>
</protein>
<evidence type="ECO:0000313" key="13">
    <source>
        <dbReference type="EMBL" id="NOH46624.1"/>
    </source>
</evidence>
<comment type="caution">
    <text evidence="13">The sequence shown here is derived from an EMBL/GenBank/DDBJ whole genome shotgun (WGS) entry which is preliminary data.</text>
</comment>
<dbReference type="PANTHER" id="PTHR43532:SF1">
    <property type="entry name" value="GLUCOSE-1-PHOSPHATE THYMIDYLYLTRANSFERASE 1"/>
    <property type="match status" value="1"/>
</dbReference>
<dbReference type="Gene3D" id="3.90.550.10">
    <property type="entry name" value="Spore Coat Polysaccharide Biosynthesis Protein SpsA, Chain A"/>
    <property type="match status" value="1"/>
</dbReference>
<dbReference type="OrthoDB" id="9803871at2"/>
<comment type="similarity">
    <text evidence="4 11">Belongs to the glucose-1-phosphate thymidylyltransferase family.</text>
</comment>
<dbReference type="SUPFAM" id="SSF53448">
    <property type="entry name" value="Nucleotide-diphospho-sugar transferases"/>
    <property type="match status" value="1"/>
</dbReference>
<dbReference type="NCBIfam" id="TIGR01207">
    <property type="entry name" value="rmlA"/>
    <property type="match status" value="1"/>
</dbReference>
<reference evidence="14 15" key="1">
    <citation type="submission" date="2016-09" db="EMBL/GenBank/DDBJ databases">
        <title>Isolation, identification and antibiotic sensitivity analysis of bacterial pathogen from juvenile Hippocampus erectus with tail-rotted disease.</title>
        <authorList>
            <person name="Yang Q."/>
        </authorList>
    </citation>
    <scope>NUCLEOTIDE SEQUENCE [LARGE SCALE GENOMIC DNA]</scope>
    <source>
        <strain evidence="14 15">HM-10</strain>
    </source>
</reference>
<gene>
    <name evidence="13" type="primary">rfbA</name>
    <name evidence="14" type="ORF">BI375_07165</name>
    <name evidence="13" type="ORF">F0262_00910</name>
</gene>
<keyword evidence="6 11" id="KW-0808">Transferase</keyword>
<sequence>MQNTQKRKGIILAGGSGTRLYPVTMAVSKQLLPIYDKPMIYYPLSTLMLAGIQEILIISTPQDTPRFEQLLGDGSQWGLSLEYAVQESPDGLAQAFIIAEEFLNGAPSALVLGDNIFYGHSLQKQLAEASNQDSGATVFAYHVHDPERYGVVEFDDEGTAVSLEEKPEVPKSNFAVTGLYFYDEKAVERAKSLKPSARGELEITDLNRIYLESGELSVARMGRGYAWLDTGTHESLIEATNFIQTIEHRQGLKVAAPEEIAYRMGFIDADQVRKCAAPLAKNAYGQYLLRMLEE</sequence>
<keyword evidence="9 11" id="KW-0460">Magnesium</keyword>
<comment type="cofactor">
    <cofactor evidence="1">
        <name>Mg(2+)</name>
        <dbReference type="ChEBI" id="CHEBI:18420"/>
    </cofactor>
</comment>
<evidence type="ECO:0000256" key="6">
    <source>
        <dbReference type="ARBA" id="ARBA00022679"/>
    </source>
</evidence>
<comment type="pathway">
    <text evidence="2">Carbohydrate biosynthesis; dTDP-L-rhamnose biosynthesis.</text>
</comment>
<keyword evidence="8 11" id="KW-0479">Metal-binding</keyword>
<comment type="pathway">
    <text evidence="3">Bacterial outer membrane biogenesis; LPS O-antigen biosynthesis.</text>
</comment>
<evidence type="ECO:0000256" key="3">
    <source>
        <dbReference type="ARBA" id="ARBA00005125"/>
    </source>
</evidence>
<evidence type="ECO:0000256" key="1">
    <source>
        <dbReference type="ARBA" id="ARBA00001946"/>
    </source>
</evidence>
<keyword evidence="15" id="KW-1185">Reference proteome</keyword>
<proteinExistence type="inferred from homology"/>
<dbReference type="InterPro" id="IPR029044">
    <property type="entry name" value="Nucleotide-diphossugar_trans"/>
</dbReference>
<dbReference type="AlphaFoldDB" id="A0A2K7SQS9"/>
<dbReference type="Proteomes" id="UP000572072">
    <property type="component" value="Unassembled WGS sequence"/>
</dbReference>
<comment type="catalytic activity">
    <reaction evidence="10 11">
        <text>dTTP + alpha-D-glucose 1-phosphate + H(+) = dTDP-alpha-D-glucose + diphosphate</text>
        <dbReference type="Rhea" id="RHEA:15225"/>
        <dbReference type="ChEBI" id="CHEBI:15378"/>
        <dbReference type="ChEBI" id="CHEBI:33019"/>
        <dbReference type="ChEBI" id="CHEBI:37568"/>
        <dbReference type="ChEBI" id="CHEBI:57477"/>
        <dbReference type="ChEBI" id="CHEBI:58601"/>
        <dbReference type="EC" id="2.7.7.24"/>
    </reaction>
</comment>
<dbReference type="InterPro" id="IPR005835">
    <property type="entry name" value="NTP_transferase_dom"/>
</dbReference>
<organism evidence="13 16">
    <name type="scientific">Vibrio rotiferianus</name>
    <dbReference type="NCBI Taxonomy" id="190895"/>
    <lineage>
        <taxon>Bacteria</taxon>
        <taxon>Pseudomonadati</taxon>
        <taxon>Pseudomonadota</taxon>
        <taxon>Gammaproteobacteria</taxon>
        <taxon>Vibrionales</taxon>
        <taxon>Vibrionaceae</taxon>
        <taxon>Vibrio</taxon>
    </lineage>
</organism>
<dbReference type="CDD" id="cd02538">
    <property type="entry name" value="G1P_TT_short"/>
    <property type="match status" value="1"/>
</dbReference>
<comment type="function">
    <text evidence="11">Catalyzes the formation of dTDP-glucose, from dTTP and glucose 1-phosphate, as well as its pyrophosphorolysis.</text>
</comment>
<accession>A0A2K7SQS9</accession>
<keyword evidence="7 11" id="KW-0548">Nucleotidyltransferase</keyword>
<dbReference type="PANTHER" id="PTHR43532">
    <property type="entry name" value="GLUCOSE-1-PHOSPHATE THYMIDYLYLTRANSFERASE"/>
    <property type="match status" value="1"/>
</dbReference>
<dbReference type="GO" id="GO:0008879">
    <property type="term" value="F:glucose-1-phosphate thymidylyltransferase activity"/>
    <property type="evidence" value="ECO:0007669"/>
    <property type="project" value="UniProtKB-EC"/>
</dbReference>
<dbReference type="InterPro" id="IPR005907">
    <property type="entry name" value="G1P_thy_trans_s"/>
</dbReference>
<evidence type="ECO:0000256" key="5">
    <source>
        <dbReference type="ARBA" id="ARBA00012461"/>
    </source>
</evidence>
<dbReference type="EMBL" id="MKFT01000034">
    <property type="protein sequence ID" value="OHY90020.1"/>
    <property type="molecule type" value="Genomic_DNA"/>
</dbReference>
<evidence type="ECO:0000256" key="8">
    <source>
        <dbReference type="ARBA" id="ARBA00022723"/>
    </source>
</evidence>
<reference evidence="13 16" key="2">
    <citation type="submission" date="2019-08" db="EMBL/GenBank/DDBJ databases">
        <title>Draft genome sequencing and comparative genomics of hatchery-associated Vibrios.</title>
        <authorList>
            <person name="Kehlet-Delgado H."/>
            <person name="Mueller R.S."/>
        </authorList>
    </citation>
    <scope>NUCLEOTIDE SEQUENCE [LARGE SCALE GENOMIC DNA]</scope>
    <source>
        <strain evidence="13 16">00-78-3</strain>
    </source>
</reference>
<dbReference type="EMBL" id="VTYN01000001">
    <property type="protein sequence ID" value="NOH46624.1"/>
    <property type="molecule type" value="Genomic_DNA"/>
</dbReference>
<evidence type="ECO:0000256" key="10">
    <source>
        <dbReference type="ARBA" id="ARBA00049336"/>
    </source>
</evidence>
<evidence type="ECO:0000313" key="16">
    <source>
        <dbReference type="Proteomes" id="UP000572072"/>
    </source>
</evidence>
<dbReference type="Pfam" id="PF00483">
    <property type="entry name" value="NTP_transferase"/>
    <property type="match status" value="1"/>
</dbReference>
<dbReference type="RefSeq" id="WP_038883490.1">
    <property type="nucleotide sequence ID" value="NZ_CP174456.1"/>
</dbReference>
<dbReference type="GO" id="GO:0046872">
    <property type="term" value="F:metal ion binding"/>
    <property type="evidence" value="ECO:0007669"/>
    <property type="project" value="UniProtKB-KW"/>
</dbReference>
<name>A0A2K7SQS9_9VIBR</name>
<evidence type="ECO:0000256" key="9">
    <source>
        <dbReference type="ARBA" id="ARBA00022842"/>
    </source>
</evidence>
<dbReference type="EC" id="2.7.7.24" evidence="5 11"/>
<evidence type="ECO:0000259" key="12">
    <source>
        <dbReference type="Pfam" id="PF00483"/>
    </source>
</evidence>
<evidence type="ECO:0000256" key="11">
    <source>
        <dbReference type="RuleBase" id="RU003706"/>
    </source>
</evidence>
<feature type="domain" description="Nucleotidyl transferase" evidence="12">
    <location>
        <begin position="8"/>
        <end position="244"/>
    </location>
</feature>
<evidence type="ECO:0000256" key="2">
    <source>
        <dbReference type="ARBA" id="ARBA00004781"/>
    </source>
</evidence>
<evidence type="ECO:0000313" key="14">
    <source>
        <dbReference type="EMBL" id="OHY90020.1"/>
    </source>
</evidence>
<dbReference type="Proteomes" id="UP000180133">
    <property type="component" value="Unassembled WGS sequence"/>
</dbReference>
<evidence type="ECO:0000313" key="15">
    <source>
        <dbReference type="Proteomes" id="UP000180133"/>
    </source>
</evidence>